<dbReference type="InterPro" id="IPR029071">
    <property type="entry name" value="Ubiquitin-like_domsf"/>
</dbReference>
<feature type="compositionally biased region" description="Low complexity" evidence="1">
    <location>
        <begin position="183"/>
        <end position="201"/>
    </location>
</feature>
<dbReference type="GO" id="GO:0005634">
    <property type="term" value="C:nucleus"/>
    <property type="evidence" value="ECO:0007669"/>
    <property type="project" value="TreeGrafter"/>
</dbReference>
<feature type="compositionally biased region" description="Polar residues" evidence="1">
    <location>
        <begin position="315"/>
        <end position="343"/>
    </location>
</feature>
<organism evidence="3 4">
    <name type="scientific">Chlamydomonas eustigma</name>
    <dbReference type="NCBI Taxonomy" id="1157962"/>
    <lineage>
        <taxon>Eukaryota</taxon>
        <taxon>Viridiplantae</taxon>
        <taxon>Chlorophyta</taxon>
        <taxon>core chlorophytes</taxon>
        <taxon>Chlorophyceae</taxon>
        <taxon>CS clade</taxon>
        <taxon>Chlamydomonadales</taxon>
        <taxon>Chlamydomonadaceae</taxon>
        <taxon>Chlamydomonas</taxon>
    </lineage>
</organism>
<dbReference type="STRING" id="1157962.A0A250XFK3"/>
<dbReference type="Pfam" id="PF00240">
    <property type="entry name" value="ubiquitin"/>
    <property type="match status" value="1"/>
</dbReference>
<dbReference type="AlphaFoldDB" id="A0A250XFK3"/>
<protein>
    <recommendedName>
        <fullName evidence="2">Ubiquitin-like domain-containing protein</fullName>
    </recommendedName>
</protein>
<feature type="domain" description="Ubiquitin-like" evidence="2">
    <location>
        <begin position="1"/>
        <end position="80"/>
    </location>
</feature>
<dbReference type="InterPro" id="IPR027799">
    <property type="entry name" value="Rtf2_RING-finger"/>
</dbReference>
<evidence type="ECO:0000313" key="3">
    <source>
        <dbReference type="EMBL" id="GAX81855.1"/>
    </source>
</evidence>
<dbReference type="Gene3D" id="3.10.20.90">
    <property type="entry name" value="Phosphatidylinositol 3-kinase Catalytic Subunit, Chain A, domain 1"/>
    <property type="match status" value="1"/>
</dbReference>
<evidence type="ECO:0000256" key="1">
    <source>
        <dbReference type="SAM" id="MobiDB-lite"/>
    </source>
</evidence>
<dbReference type="PROSITE" id="PS50053">
    <property type="entry name" value="UBIQUITIN_2"/>
    <property type="match status" value="1"/>
</dbReference>
<dbReference type="PANTHER" id="PTHR12775:SF2">
    <property type="entry name" value="REPLICATION TERMINATION FACTOR 2"/>
    <property type="match status" value="1"/>
</dbReference>
<dbReference type="GO" id="GO:0006274">
    <property type="term" value="P:DNA replication termination"/>
    <property type="evidence" value="ECO:0007669"/>
    <property type="project" value="TreeGrafter"/>
</dbReference>
<dbReference type="OrthoDB" id="247013at2759"/>
<accession>A0A250XFK3</accession>
<proteinExistence type="predicted"/>
<feature type="region of interest" description="Disordered" evidence="1">
    <location>
        <begin position="183"/>
        <end position="202"/>
    </location>
</feature>
<dbReference type="InterPro" id="IPR000626">
    <property type="entry name" value="Ubiquitin-like_dom"/>
</dbReference>
<dbReference type="InterPro" id="IPR006735">
    <property type="entry name" value="Rtf2"/>
</dbReference>
<sequence>MQIFVRCGVPARTVALHCYGDETFLDLKRKLFSSNESLGSTSEMRLLYGGRQLQDEEFVSSKSDLEHGSTLQLSYRLLGGGGDGGSTGAESRSCYLEMYLGKKVEKVNPAEGLYAKWTRCHLTGEPLSPPVCVDELGNVFNKDAIVHALLHKSMPPPLAYITSLKHITPLNLHPNPSRINNGSAMTSSSSSTALALKGSSGPSNESQFCCPVSGVEFNGRYKFVVFKSTGHVVSDKALKDAPDVVKELVGVTSWTASDLLPINPDEETLDRLREAVAARMASDREKKKLKKEAKQSLGLSSTIAAAGMIETFTSTTTQNKTGSEQTVEAASYASGSAERSSGILTEGGPINIRDAPPAAAAPTLEGSNKRIPEGAEGVLKAKKAKPALAMESMPKFATKEIYAGLFSSSVKNPQKETYLCRSTSARGVHLT</sequence>
<feature type="region of interest" description="Disordered" evidence="1">
    <location>
        <begin position="315"/>
        <end position="372"/>
    </location>
</feature>
<gene>
    <name evidence="3" type="ORF">CEUSTIGMA_g9283.t1</name>
</gene>
<keyword evidence="4" id="KW-1185">Reference proteome</keyword>
<evidence type="ECO:0000313" key="4">
    <source>
        <dbReference type="Proteomes" id="UP000232323"/>
    </source>
</evidence>
<dbReference type="PANTHER" id="PTHR12775">
    <property type="entry name" value="PROTEIN C20ORF43 HOMOLOG"/>
    <property type="match status" value="1"/>
</dbReference>
<dbReference type="EMBL" id="BEGY01000071">
    <property type="protein sequence ID" value="GAX81855.1"/>
    <property type="molecule type" value="Genomic_DNA"/>
</dbReference>
<name>A0A250XFK3_9CHLO</name>
<dbReference type="Proteomes" id="UP000232323">
    <property type="component" value="Unassembled WGS sequence"/>
</dbReference>
<dbReference type="SUPFAM" id="SSF54236">
    <property type="entry name" value="Ubiquitin-like"/>
    <property type="match status" value="1"/>
</dbReference>
<dbReference type="Pfam" id="PF04641">
    <property type="entry name" value="Rtf2"/>
    <property type="match status" value="1"/>
</dbReference>
<comment type="caution">
    <text evidence="3">The sequence shown here is derived from an EMBL/GenBank/DDBJ whole genome shotgun (WGS) entry which is preliminary data.</text>
</comment>
<evidence type="ECO:0000259" key="2">
    <source>
        <dbReference type="PROSITE" id="PS50053"/>
    </source>
</evidence>
<dbReference type="CDD" id="cd16653">
    <property type="entry name" value="RING-like_Rtf2"/>
    <property type="match status" value="1"/>
</dbReference>
<reference evidence="3 4" key="1">
    <citation type="submission" date="2017-08" db="EMBL/GenBank/DDBJ databases">
        <title>Acidophilic green algal genome provides insights into adaptation to an acidic environment.</title>
        <authorList>
            <person name="Hirooka S."/>
            <person name="Hirose Y."/>
            <person name="Kanesaki Y."/>
            <person name="Higuchi S."/>
            <person name="Fujiwara T."/>
            <person name="Onuma R."/>
            <person name="Era A."/>
            <person name="Ohbayashi R."/>
            <person name="Uzuka A."/>
            <person name="Nozaki H."/>
            <person name="Yoshikawa H."/>
            <person name="Miyagishima S.Y."/>
        </authorList>
    </citation>
    <scope>NUCLEOTIDE SEQUENCE [LARGE SCALE GENOMIC DNA]</scope>
    <source>
        <strain evidence="3 4">NIES-2499</strain>
    </source>
</reference>